<evidence type="ECO:0000313" key="2">
    <source>
        <dbReference type="Proteomes" id="UP000050525"/>
    </source>
</evidence>
<comment type="caution">
    <text evidence="1">The sequence shown here is derived from an EMBL/GenBank/DDBJ whole genome shotgun (WGS) entry which is preliminary data.</text>
</comment>
<organism evidence="1 2">
    <name type="scientific">Alligator mississippiensis</name>
    <name type="common">American alligator</name>
    <dbReference type="NCBI Taxonomy" id="8496"/>
    <lineage>
        <taxon>Eukaryota</taxon>
        <taxon>Metazoa</taxon>
        <taxon>Chordata</taxon>
        <taxon>Craniata</taxon>
        <taxon>Vertebrata</taxon>
        <taxon>Euteleostomi</taxon>
        <taxon>Archelosauria</taxon>
        <taxon>Archosauria</taxon>
        <taxon>Crocodylia</taxon>
        <taxon>Alligatoridae</taxon>
        <taxon>Alligatorinae</taxon>
        <taxon>Alligator</taxon>
    </lineage>
</organism>
<dbReference type="AlphaFoldDB" id="A0A151NHL7"/>
<dbReference type="Proteomes" id="UP000050525">
    <property type="component" value="Unassembled WGS sequence"/>
</dbReference>
<reference evidence="1 2" key="1">
    <citation type="journal article" date="2012" name="Genome Biol.">
        <title>Sequencing three crocodilian genomes to illuminate the evolution of archosaurs and amniotes.</title>
        <authorList>
            <person name="St John J.A."/>
            <person name="Braun E.L."/>
            <person name="Isberg S.R."/>
            <person name="Miles L.G."/>
            <person name="Chong A.Y."/>
            <person name="Gongora J."/>
            <person name="Dalzell P."/>
            <person name="Moran C."/>
            <person name="Bed'hom B."/>
            <person name="Abzhanov A."/>
            <person name="Burgess S.C."/>
            <person name="Cooksey A.M."/>
            <person name="Castoe T.A."/>
            <person name="Crawford N.G."/>
            <person name="Densmore L.D."/>
            <person name="Drew J.C."/>
            <person name="Edwards S.V."/>
            <person name="Faircloth B.C."/>
            <person name="Fujita M.K."/>
            <person name="Greenwold M.J."/>
            <person name="Hoffmann F.G."/>
            <person name="Howard J.M."/>
            <person name="Iguchi T."/>
            <person name="Janes D.E."/>
            <person name="Khan S.Y."/>
            <person name="Kohno S."/>
            <person name="de Koning A.J."/>
            <person name="Lance S.L."/>
            <person name="McCarthy F.M."/>
            <person name="McCormack J.E."/>
            <person name="Merchant M.E."/>
            <person name="Peterson D.G."/>
            <person name="Pollock D.D."/>
            <person name="Pourmand N."/>
            <person name="Raney B.J."/>
            <person name="Roessler K.A."/>
            <person name="Sanford J.R."/>
            <person name="Sawyer R.H."/>
            <person name="Schmidt C.J."/>
            <person name="Triplett E.W."/>
            <person name="Tuberville T.D."/>
            <person name="Venegas-Anaya M."/>
            <person name="Howard J.T."/>
            <person name="Jarvis E.D."/>
            <person name="Guillette L.J.Jr."/>
            <person name="Glenn T.C."/>
            <person name="Green R.E."/>
            <person name="Ray D.A."/>
        </authorList>
    </citation>
    <scope>NUCLEOTIDE SEQUENCE [LARGE SCALE GENOMIC DNA]</scope>
    <source>
        <strain evidence="1">KSC_2009_1</strain>
    </source>
</reference>
<gene>
    <name evidence="1" type="ORF">Y1Q_0024035</name>
</gene>
<sequence>MVSNFDHYLPEPDFNSSRVEVISLQGETACGRGVGENRVWSAARLRHEEPREPIRKRETKLPGFKSSASLFAIICGGGGVTGRSRVAPTRGGVIPF</sequence>
<keyword evidence="2" id="KW-1185">Reference proteome</keyword>
<protein>
    <submittedName>
        <fullName evidence="1">Uncharacterized protein</fullName>
    </submittedName>
</protein>
<evidence type="ECO:0000313" key="1">
    <source>
        <dbReference type="EMBL" id="KYO36254.1"/>
    </source>
</evidence>
<dbReference type="EMBL" id="AKHW03002956">
    <property type="protein sequence ID" value="KYO36254.1"/>
    <property type="molecule type" value="Genomic_DNA"/>
</dbReference>
<proteinExistence type="predicted"/>
<name>A0A151NHL7_ALLMI</name>
<accession>A0A151NHL7</accession>